<feature type="region of interest" description="Disordered" evidence="1">
    <location>
        <begin position="170"/>
        <end position="218"/>
    </location>
</feature>
<proteinExistence type="predicted"/>
<dbReference type="OMA" id="SPGNDWM"/>
<feature type="compositionally biased region" description="Low complexity" evidence="1">
    <location>
        <begin position="524"/>
        <end position="535"/>
    </location>
</feature>
<organism evidence="2 3">
    <name type="scientific">Trichophyton interdigitale (strain MR816)</name>
    <dbReference type="NCBI Taxonomy" id="1215338"/>
    <lineage>
        <taxon>Eukaryota</taxon>
        <taxon>Fungi</taxon>
        <taxon>Dikarya</taxon>
        <taxon>Ascomycota</taxon>
        <taxon>Pezizomycotina</taxon>
        <taxon>Eurotiomycetes</taxon>
        <taxon>Eurotiomycetidae</taxon>
        <taxon>Onygenales</taxon>
        <taxon>Arthrodermataceae</taxon>
        <taxon>Trichophyton</taxon>
    </lineage>
</organism>
<feature type="region of interest" description="Disordered" evidence="1">
    <location>
        <begin position="255"/>
        <end position="298"/>
    </location>
</feature>
<comment type="caution">
    <text evidence="2">The sequence shown here is derived from an EMBL/GenBank/DDBJ whole genome shotgun (WGS) entry which is preliminary data.</text>
</comment>
<feature type="region of interest" description="Disordered" evidence="1">
    <location>
        <begin position="1"/>
        <end position="94"/>
    </location>
</feature>
<dbReference type="EMBL" id="AOKY01000260">
    <property type="protein sequence ID" value="KDB24393.1"/>
    <property type="molecule type" value="Genomic_DNA"/>
</dbReference>
<protein>
    <submittedName>
        <fullName evidence="2">Uncharacterized protein</fullName>
    </submittedName>
</protein>
<reference evidence="2 3" key="1">
    <citation type="submission" date="2014-02" db="EMBL/GenBank/DDBJ databases">
        <title>The Genome Sequence of Trichophyton interdigitale MR816.</title>
        <authorList>
            <consortium name="The Broad Institute Genomics Platform"/>
            <person name="Cuomo C.A."/>
            <person name="White T.C."/>
            <person name="Graser Y."/>
            <person name="Martinez-Rossi N."/>
            <person name="Heitman J."/>
            <person name="Young S.K."/>
            <person name="Zeng Q."/>
            <person name="Gargeya S."/>
            <person name="Abouelleil A."/>
            <person name="Alvarado L."/>
            <person name="Chapman S.B."/>
            <person name="Gainer-Dewar J."/>
            <person name="Goldberg J."/>
            <person name="Griggs A."/>
            <person name="Gujja S."/>
            <person name="Hansen M."/>
            <person name="Howarth C."/>
            <person name="Imamovic A."/>
            <person name="Larimer J."/>
            <person name="Martinez D."/>
            <person name="Murphy C."/>
            <person name="Pearson M.D."/>
            <person name="Persinoti G."/>
            <person name="Poon T."/>
            <person name="Priest M."/>
            <person name="Roberts A.D."/>
            <person name="Saif S."/>
            <person name="Shea T.D."/>
            <person name="Sykes S.N."/>
            <person name="Wortman J."/>
            <person name="Nusbaum C."/>
            <person name="Birren B."/>
        </authorList>
    </citation>
    <scope>NUCLEOTIDE SEQUENCE [LARGE SCALE GENOMIC DNA]</scope>
    <source>
        <strain evidence="2 3">MR816</strain>
    </source>
</reference>
<feature type="compositionally biased region" description="Basic and acidic residues" evidence="1">
    <location>
        <begin position="28"/>
        <end position="37"/>
    </location>
</feature>
<feature type="region of interest" description="Disordered" evidence="1">
    <location>
        <begin position="133"/>
        <end position="157"/>
    </location>
</feature>
<feature type="region of interest" description="Disordered" evidence="1">
    <location>
        <begin position="468"/>
        <end position="547"/>
    </location>
</feature>
<dbReference type="PANTHER" id="PTHR42106">
    <property type="entry name" value="CHROMOSOME 10, WHOLE GENOME SHOTGUN SEQUENCE"/>
    <property type="match status" value="1"/>
</dbReference>
<feature type="region of interest" description="Disordered" evidence="1">
    <location>
        <begin position="560"/>
        <end position="599"/>
    </location>
</feature>
<accession>A0A059J9N2</accession>
<keyword evidence="3" id="KW-1185">Reference proteome</keyword>
<evidence type="ECO:0000256" key="1">
    <source>
        <dbReference type="SAM" id="MobiDB-lite"/>
    </source>
</evidence>
<sequence length="599" mass="62782">MAEKAGIEGVGGAPQPPPRESTPLGFRDAVKSREDAPKPSPETPQRTSRPHLGLSLNMPQPFSPKSGHTAARIPLSPKLDSSHSFGSPASVLPRRSRGLDFSRACTNLHHSTLAESSPDSSPVVSGRGIAIPQRRGTAGSTGMGMAGSPSSSHHQLHNCLTSAGSHAERAAISSSVGSVNMIDSDSSSTDDEDDDGSIHGFDRGDPGGITPQAKKSGLGLSAPFSPSLIPASSADWMSGFSAAKASLMNFQRARYRNSKKRHSSSSASGASPRLLATSRSPPAEKALDSVGGSSLSQSLASRDIKSKLDELAHIPSDFHLSDGSDDVDGGKQAGISSPSSGSLAGGSNSESGRRGVIRRPVTRRGNLLPKPKNFARIRATLFEECAPVESDTKKEAEVVRQVRENDASGAPQPQSILPNALEIKDSTPPSLVPEEAHQRPPTSFSRQVSRNSGGIDFWNAFDGRYRTPPPLSAGDSAMASPGMEAGMLGRQSKDVDTEPEPFAKINKRRRGDDFDLASFKRRAVSPGPSVHSSPVQGHVSAGSDPNRVGHLSKAILFQGSHPAEPTANTNTSSSSGPVKRVGLQGMTETSDGFMKMTID</sequence>
<evidence type="ECO:0000313" key="2">
    <source>
        <dbReference type="EMBL" id="KDB24393.1"/>
    </source>
</evidence>
<gene>
    <name evidence="2" type="ORF">H109_03741</name>
</gene>
<name>A0A059J9N2_TRIIM</name>
<evidence type="ECO:0000313" key="3">
    <source>
        <dbReference type="Proteomes" id="UP000024533"/>
    </source>
</evidence>
<dbReference type="HOGENOM" id="CLU_014533_0_0_1"/>
<dbReference type="PANTHER" id="PTHR42106:SF1">
    <property type="match status" value="1"/>
</dbReference>
<feature type="compositionally biased region" description="Low complexity" evidence="1">
    <location>
        <begin position="334"/>
        <end position="350"/>
    </location>
</feature>
<feature type="region of interest" description="Disordered" evidence="1">
    <location>
        <begin position="319"/>
        <end position="369"/>
    </location>
</feature>
<feature type="compositionally biased region" description="Polar residues" evidence="1">
    <location>
        <begin position="440"/>
        <end position="450"/>
    </location>
</feature>
<dbReference type="Proteomes" id="UP000024533">
    <property type="component" value="Unassembled WGS sequence"/>
</dbReference>
<feature type="region of interest" description="Disordered" evidence="1">
    <location>
        <begin position="404"/>
        <end position="450"/>
    </location>
</feature>
<dbReference type="AlphaFoldDB" id="A0A059J9N2"/>
<feature type="compositionally biased region" description="Polar residues" evidence="1">
    <location>
        <begin position="566"/>
        <end position="576"/>
    </location>
</feature>
<dbReference type="OrthoDB" id="340550at2759"/>
<feature type="compositionally biased region" description="Basic and acidic residues" evidence="1">
    <location>
        <begin position="196"/>
        <end position="205"/>
    </location>
</feature>
<dbReference type="STRING" id="1215338.A0A059J9N2"/>